<name>A0A6M5YN29_9BACT</name>
<organism evidence="2 3">
    <name type="scientific">Frigoriglobus tundricola</name>
    <dbReference type="NCBI Taxonomy" id="2774151"/>
    <lineage>
        <taxon>Bacteria</taxon>
        <taxon>Pseudomonadati</taxon>
        <taxon>Planctomycetota</taxon>
        <taxon>Planctomycetia</taxon>
        <taxon>Gemmatales</taxon>
        <taxon>Gemmataceae</taxon>
        <taxon>Frigoriglobus</taxon>
    </lineage>
</organism>
<protein>
    <submittedName>
        <fullName evidence="2">Uncharacterized protein</fullName>
    </submittedName>
</protein>
<dbReference type="KEGG" id="ftj:FTUN_3068"/>
<dbReference type="Proteomes" id="UP000503447">
    <property type="component" value="Chromosome"/>
</dbReference>
<accession>A0A6M5YN29</accession>
<feature type="region of interest" description="Disordered" evidence="1">
    <location>
        <begin position="1"/>
        <end position="21"/>
    </location>
</feature>
<evidence type="ECO:0000256" key="1">
    <source>
        <dbReference type="SAM" id="MobiDB-lite"/>
    </source>
</evidence>
<sequence>MPRGPGPSPIGKRGERHKSSVKMAYFRRGACLRPRNAVN</sequence>
<reference evidence="3" key="1">
    <citation type="submission" date="2020-05" db="EMBL/GenBank/DDBJ databases">
        <title>Frigoriglobus tundricola gen. nov., sp. nov., a psychrotolerant cellulolytic planctomycete of the family Gemmataceae with two divergent copies of 16S rRNA gene.</title>
        <authorList>
            <person name="Kulichevskaya I.S."/>
            <person name="Ivanova A.A."/>
            <person name="Naumoff D.G."/>
            <person name="Beletsky A.V."/>
            <person name="Rijpstra W.I.C."/>
            <person name="Sinninghe Damste J.S."/>
            <person name="Mardanov A.V."/>
            <person name="Ravin N.V."/>
            <person name="Dedysh S.N."/>
        </authorList>
    </citation>
    <scope>NUCLEOTIDE SEQUENCE [LARGE SCALE GENOMIC DNA]</scope>
    <source>
        <strain evidence="3">PL17</strain>
    </source>
</reference>
<dbReference type="AlphaFoldDB" id="A0A6M5YN29"/>
<keyword evidence="3" id="KW-1185">Reference proteome</keyword>
<evidence type="ECO:0000313" key="2">
    <source>
        <dbReference type="EMBL" id="QJW95519.1"/>
    </source>
</evidence>
<dbReference type="EMBL" id="CP053452">
    <property type="protein sequence ID" value="QJW95519.1"/>
    <property type="molecule type" value="Genomic_DNA"/>
</dbReference>
<proteinExistence type="predicted"/>
<gene>
    <name evidence="2" type="ORF">FTUN_3068</name>
</gene>
<evidence type="ECO:0000313" key="3">
    <source>
        <dbReference type="Proteomes" id="UP000503447"/>
    </source>
</evidence>